<name>A5BMG3_VITVI</name>
<dbReference type="SUPFAM" id="SSF52833">
    <property type="entry name" value="Thioredoxin-like"/>
    <property type="match status" value="1"/>
</dbReference>
<feature type="compositionally biased region" description="Basic and acidic residues" evidence="1">
    <location>
        <begin position="202"/>
        <end position="211"/>
    </location>
</feature>
<evidence type="ECO:0000313" key="3">
    <source>
        <dbReference type="EMBL" id="CAN72487.1"/>
    </source>
</evidence>
<evidence type="ECO:0000256" key="1">
    <source>
        <dbReference type="SAM" id="MobiDB-lite"/>
    </source>
</evidence>
<evidence type="ECO:0000259" key="2">
    <source>
        <dbReference type="Pfam" id="PF00462"/>
    </source>
</evidence>
<proteinExistence type="predicted"/>
<dbReference type="AlphaFoldDB" id="A5BMG3"/>
<feature type="region of interest" description="Disordered" evidence="1">
    <location>
        <begin position="191"/>
        <end position="211"/>
    </location>
</feature>
<dbReference type="Pfam" id="PF00462">
    <property type="entry name" value="Glutaredoxin"/>
    <property type="match status" value="1"/>
</dbReference>
<dbReference type="PROSITE" id="PS51354">
    <property type="entry name" value="GLUTAREDOXIN_2"/>
    <property type="match status" value="1"/>
</dbReference>
<protein>
    <recommendedName>
        <fullName evidence="2">Glutaredoxin domain-containing protein</fullName>
    </recommendedName>
</protein>
<gene>
    <name evidence="3" type="ORF">VITISV_020885</name>
</gene>
<dbReference type="CDD" id="cd03031">
    <property type="entry name" value="GRX_GRX_like"/>
    <property type="match status" value="1"/>
</dbReference>
<organism evidence="3">
    <name type="scientific">Vitis vinifera</name>
    <name type="common">Grape</name>
    <dbReference type="NCBI Taxonomy" id="29760"/>
    <lineage>
        <taxon>Eukaryota</taxon>
        <taxon>Viridiplantae</taxon>
        <taxon>Streptophyta</taxon>
        <taxon>Embryophyta</taxon>
        <taxon>Tracheophyta</taxon>
        <taxon>Spermatophyta</taxon>
        <taxon>Magnoliopsida</taxon>
        <taxon>eudicotyledons</taxon>
        <taxon>Gunneridae</taxon>
        <taxon>Pentapetalae</taxon>
        <taxon>rosids</taxon>
        <taxon>Vitales</taxon>
        <taxon>Vitaceae</taxon>
        <taxon>Viteae</taxon>
        <taxon>Vitis</taxon>
    </lineage>
</organism>
<feature type="domain" description="Glutaredoxin" evidence="2">
    <location>
        <begin position="231"/>
        <end position="297"/>
    </location>
</feature>
<dbReference type="PANTHER" id="PTHR45669">
    <property type="entry name" value="GLUTAREDOXIN DOMAIN-CONTAINING CYSTEINE-RICH PROTEIN CG12206-RELATED"/>
    <property type="match status" value="1"/>
</dbReference>
<reference evidence="3" key="1">
    <citation type="journal article" date="2007" name="PLoS ONE">
        <title>The first genome sequence of an elite grapevine cultivar (Pinot noir Vitis vinifera L.): coping with a highly heterozygous genome.</title>
        <authorList>
            <person name="Velasco R."/>
            <person name="Zharkikh A."/>
            <person name="Troggio M."/>
            <person name="Cartwright D.A."/>
            <person name="Cestaro A."/>
            <person name="Pruss D."/>
            <person name="Pindo M."/>
            <person name="FitzGerald L.M."/>
            <person name="Vezzulli S."/>
            <person name="Reid J."/>
            <person name="Malacarne G."/>
            <person name="Iliev D."/>
            <person name="Coppola G."/>
            <person name="Wardell B."/>
            <person name="Micheletti D."/>
            <person name="Macalma T."/>
            <person name="Facci M."/>
            <person name="Mitchell J.T."/>
            <person name="Perazzolli M."/>
            <person name="Eldredge G."/>
            <person name="Gatto P."/>
            <person name="Oyzerski R."/>
            <person name="Moretto M."/>
            <person name="Gutin N."/>
            <person name="Stefanini M."/>
            <person name="Chen Y."/>
            <person name="Segala C."/>
            <person name="Davenport C."/>
            <person name="Dematte L."/>
            <person name="Mraz A."/>
            <person name="Battilana J."/>
            <person name="Stormo K."/>
            <person name="Costa F."/>
            <person name="Tao Q."/>
            <person name="Si-Ammour A."/>
            <person name="Harkins T."/>
            <person name="Lackey A."/>
            <person name="Perbost C."/>
            <person name="Taillon B."/>
            <person name="Stella A."/>
            <person name="Solovyev V."/>
            <person name="Fawcett J.A."/>
            <person name="Sterck L."/>
            <person name="Vandepoele K."/>
            <person name="Grando S.M."/>
            <person name="Toppo S."/>
            <person name="Moser C."/>
            <person name="Lanchbury J."/>
            <person name="Bogden R."/>
            <person name="Skolnick M."/>
            <person name="Sgaramella V."/>
            <person name="Bhatnagar S.K."/>
            <person name="Fontana P."/>
            <person name="Gutin A."/>
            <person name="Van de Peer Y."/>
            <person name="Salamini F."/>
            <person name="Viola R."/>
        </authorList>
    </citation>
    <scope>NUCLEOTIDE SEQUENCE</scope>
</reference>
<feature type="compositionally biased region" description="Basic and acidic residues" evidence="1">
    <location>
        <begin position="105"/>
        <end position="117"/>
    </location>
</feature>
<dbReference type="InterPro" id="IPR002109">
    <property type="entry name" value="Glutaredoxin"/>
</dbReference>
<dbReference type="EMBL" id="AM464594">
    <property type="protein sequence ID" value="CAN72487.1"/>
    <property type="molecule type" value="Genomic_DNA"/>
</dbReference>
<dbReference type="Pfam" id="PF23733">
    <property type="entry name" value="GRXCR1-2_C"/>
    <property type="match status" value="1"/>
</dbReference>
<accession>A5BMG3</accession>
<feature type="region of interest" description="Disordered" evidence="1">
    <location>
        <begin position="96"/>
        <end position="147"/>
    </location>
</feature>
<sequence>MKGMKGKLLKKLKSIRPIGYLKEDRVLQVNASDGFLDGSSWNPSVGVQAQFVCKGTVQNGLDRTGGTEREPEVIDVMELMRDLEGEDMEFDDLMDDKENIGPPVRAKDPVGVKEKSENPVCSEPGFQRKDDGTWEATGNPGHTPLSEIDISSFRRPDLNSGSLFDPNLLAAFQQAVMDQIRINEEERKARMKEEDVEIDDEPPPKARRVEDDTNPLLGFEERCPPGGSDAVVLYTTSLRGIRKTFEDCTSIRFLLESFRVIFYERDVSMHLEFREELWRILDCKALPPRLFIKGRYIGGAEQVLGLHEQGRLRALFHGLPIDHSKGPCEGCAGIRFVMCYKCCGSRKIVSDDGNHGLSNNCPHCNENGLIICPICC</sequence>
<dbReference type="ExpressionAtlas" id="A5BMG3">
    <property type="expression patterns" value="baseline"/>
</dbReference>
<dbReference type="Gene3D" id="3.40.30.10">
    <property type="entry name" value="Glutaredoxin"/>
    <property type="match status" value="1"/>
</dbReference>
<dbReference type="InterPro" id="IPR036249">
    <property type="entry name" value="Thioredoxin-like_sf"/>
</dbReference>
<dbReference type="PANTHER" id="PTHR45669:SF28">
    <property type="entry name" value="GLUTAREDOXIN DOMAIN-CONTAINING PROTEIN"/>
    <property type="match status" value="1"/>
</dbReference>